<gene>
    <name evidence="1" type="ORF">VFPBJ_07565</name>
    <name evidence="2" type="ORF">VFPFJ_08286</name>
</gene>
<evidence type="ECO:0000313" key="3">
    <source>
        <dbReference type="Proteomes" id="UP000078340"/>
    </source>
</evidence>
<evidence type="ECO:0000313" key="2">
    <source>
        <dbReference type="EMBL" id="OAQ85897.1"/>
    </source>
</evidence>
<accession>A0A179H6W4</accession>
<dbReference type="Proteomes" id="UP000078340">
    <property type="component" value="Unassembled WGS sequence"/>
</dbReference>
<sequence>MTCRHYSHASKDVGDLTSAAGIRRYLDPHPRIPAASLQGFCTTLRFSSQSDCQGP</sequence>
<proteinExistence type="predicted"/>
<dbReference type="AlphaFoldDB" id="A0A179H6W4"/>
<reference evidence="2 3" key="1">
    <citation type="submission" date="2016-02" db="EMBL/GenBank/DDBJ databases">
        <title>Biosynthesis of antibiotic leucinostatins and their inhibition on Phytophthora in bio-control Purpureocillium lilacinum.</title>
        <authorList>
            <person name="Wang G."/>
            <person name="Liu Z."/>
            <person name="Lin R."/>
            <person name="Li E."/>
            <person name="Mao Z."/>
            <person name="Ling J."/>
            <person name="Yin W."/>
            <person name="Xie B."/>
        </authorList>
    </citation>
    <scope>NUCLEOTIDE SEQUENCE [LARGE SCALE GENOMIC DNA]</scope>
    <source>
        <strain evidence="1">PLBJ-1</strain>
        <strain evidence="2">PLFJ-1</strain>
    </source>
</reference>
<organism evidence="2 3">
    <name type="scientific">Purpureocillium lilacinum</name>
    <name type="common">Paecilomyces lilacinus</name>
    <dbReference type="NCBI Taxonomy" id="33203"/>
    <lineage>
        <taxon>Eukaryota</taxon>
        <taxon>Fungi</taxon>
        <taxon>Dikarya</taxon>
        <taxon>Ascomycota</taxon>
        <taxon>Pezizomycotina</taxon>
        <taxon>Sordariomycetes</taxon>
        <taxon>Hypocreomycetidae</taxon>
        <taxon>Hypocreales</taxon>
        <taxon>Ophiocordycipitaceae</taxon>
        <taxon>Purpureocillium</taxon>
    </lineage>
</organism>
<dbReference type="Proteomes" id="UP000078240">
    <property type="component" value="Unassembled WGS sequence"/>
</dbReference>
<comment type="caution">
    <text evidence="2">The sequence shown here is derived from an EMBL/GenBank/DDBJ whole genome shotgun (WGS) entry which is preliminary data.</text>
</comment>
<evidence type="ECO:0000313" key="1">
    <source>
        <dbReference type="EMBL" id="OAQ77093.1"/>
    </source>
</evidence>
<dbReference type="EMBL" id="LSBH01000006">
    <property type="protein sequence ID" value="OAQ77093.1"/>
    <property type="molecule type" value="Genomic_DNA"/>
</dbReference>
<dbReference type="EMBL" id="LSBI01000007">
    <property type="protein sequence ID" value="OAQ85897.1"/>
    <property type="molecule type" value="Genomic_DNA"/>
</dbReference>
<protein>
    <submittedName>
        <fullName evidence="2">Uncharacterized protein</fullName>
    </submittedName>
</protein>
<name>A0A179H6W4_PURLI</name>